<feature type="transmembrane region" description="Helical" evidence="1">
    <location>
        <begin position="12"/>
        <end position="44"/>
    </location>
</feature>
<evidence type="ECO:0000313" key="3">
    <source>
        <dbReference type="Proteomes" id="UP000256488"/>
    </source>
</evidence>
<gene>
    <name evidence="2" type="ORF">CAI16_19805</name>
</gene>
<dbReference type="EMBL" id="NFZX01000099">
    <property type="protein sequence ID" value="RFA31821.1"/>
    <property type="molecule type" value="Genomic_DNA"/>
</dbReference>
<dbReference type="PANTHER" id="PTHR42867">
    <property type="entry name" value="MEMBRANE PROTEIN-RELATED"/>
    <property type="match status" value="1"/>
</dbReference>
<feature type="transmembrane region" description="Helical" evidence="1">
    <location>
        <begin position="129"/>
        <end position="150"/>
    </location>
</feature>
<dbReference type="RefSeq" id="WP_116279777.1">
    <property type="nucleotide sequence ID" value="NZ_NFZX01000099.1"/>
</dbReference>
<comment type="caution">
    <text evidence="2">The sequence shown here is derived from an EMBL/GenBank/DDBJ whole genome shotgun (WGS) entry which is preliminary data.</text>
</comment>
<name>A0A3E0WI31_9BACI</name>
<dbReference type="PANTHER" id="PTHR42867:SF1">
    <property type="entry name" value="MEMBRANE PROTEIN-RELATED"/>
    <property type="match status" value="1"/>
</dbReference>
<protein>
    <recommendedName>
        <fullName evidence="4">DUF1385 domain-containing protein</fullName>
    </recommendedName>
</protein>
<dbReference type="InterPro" id="IPR010787">
    <property type="entry name" value="DUF1385"/>
</dbReference>
<evidence type="ECO:0000313" key="2">
    <source>
        <dbReference type="EMBL" id="RFA31821.1"/>
    </source>
</evidence>
<evidence type="ECO:0008006" key="4">
    <source>
        <dbReference type="Google" id="ProtNLM"/>
    </source>
</evidence>
<sequence length="215" mass="24556">MRTKKVRIFYFGLTLYLFVTPFIVMWKVYLIAFLSLLVLILLSIGSSESTSDSSLIHILSIVANVIDNHFWLLIAMILIIYAFIIKLSNLGKYHGAEHMTDSSFNSLSSLIISDVAKQSRIHKHCGTNFVVLLFVTFFILSFFISDFILLTVLSVCLGYEAFLIQSRIMTPFYWIGGFFQYTLFTSKPSIKHLEVAIASYEALLTAERDHKKVQV</sequence>
<proteinExistence type="predicted"/>
<dbReference type="AlphaFoldDB" id="A0A3E0WI31"/>
<evidence type="ECO:0000256" key="1">
    <source>
        <dbReference type="SAM" id="Phobius"/>
    </source>
</evidence>
<feature type="transmembrane region" description="Helical" evidence="1">
    <location>
        <begin position="162"/>
        <end position="184"/>
    </location>
</feature>
<accession>A0A3E0WI31</accession>
<reference evidence="2 3" key="1">
    <citation type="submission" date="2017-05" db="EMBL/GenBank/DDBJ databases">
        <title>Virgibacillus sp. AK90 isolated from a saltern of Kakinada, India.</title>
        <authorList>
            <person name="Gupta V."/>
            <person name="Sidhu C."/>
            <person name="Korpole S."/>
            <person name="Pinnaka A.K."/>
        </authorList>
    </citation>
    <scope>NUCLEOTIDE SEQUENCE [LARGE SCALE GENOMIC DNA]</scope>
    <source>
        <strain evidence="2 3">AK90</strain>
    </source>
</reference>
<keyword evidence="1" id="KW-1133">Transmembrane helix</keyword>
<feature type="transmembrane region" description="Helical" evidence="1">
    <location>
        <begin position="56"/>
        <end position="84"/>
    </location>
</feature>
<keyword evidence="1" id="KW-0812">Transmembrane</keyword>
<dbReference type="Pfam" id="PF07136">
    <property type="entry name" value="DUF1385"/>
    <property type="match status" value="1"/>
</dbReference>
<keyword evidence="1" id="KW-0472">Membrane</keyword>
<organism evidence="2 3">
    <name type="scientific">Virgibacillus dokdonensis</name>
    <dbReference type="NCBI Taxonomy" id="302167"/>
    <lineage>
        <taxon>Bacteria</taxon>
        <taxon>Bacillati</taxon>
        <taxon>Bacillota</taxon>
        <taxon>Bacilli</taxon>
        <taxon>Bacillales</taxon>
        <taxon>Bacillaceae</taxon>
        <taxon>Virgibacillus</taxon>
    </lineage>
</organism>
<dbReference type="Proteomes" id="UP000256488">
    <property type="component" value="Unassembled WGS sequence"/>
</dbReference>